<sequence>MRIKITGDWGSIKAEVARRLAETDRYMQPDFPLTEACRQALTAYRQALRDLNHTFTSPAEVVFPPQPTIEKVKA</sequence>
<evidence type="ECO:0000313" key="4">
    <source>
        <dbReference type="Proteomes" id="UP000298774"/>
    </source>
</evidence>
<geneLocation type="plasmid" evidence="3 4">
    <name>p3</name>
</geneLocation>
<accession>A0A4D8R5V3</accession>
<reference evidence="3 4" key="1">
    <citation type="submission" date="2018-09" db="EMBL/GenBank/DDBJ databases">
        <title>Whole genome based analysis of evolution and adaptive divergence in Indian and Brazilian strains of Azospirillum brasilense.</title>
        <authorList>
            <person name="Singh C."/>
            <person name="Tripathi A.K."/>
        </authorList>
    </citation>
    <scope>NUCLEOTIDE SEQUENCE [LARGE SCALE GENOMIC DNA]</scope>
    <source>
        <strain evidence="3 4">MTCC4038</strain>
        <plasmid evidence="3 4">p3</plasmid>
    </source>
</reference>
<dbReference type="EMBL" id="JAWXYC010000001">
    <property type="protein sequence ID" value="MDX5949930.1"/>
    <property type="molecule type" value="Genomic_DNA"/>
</dbReference>
<protein>
    <submittedName>
        <fullName evidence="2">Tail fiber assembly protein</fullName>
    </submittedName>
</protein>
<gene>
    <name evidence="3" type="ORF">D3868_26940</name>
    <name evidence="2" type="ORF">SIM66_01730</name>
</gene>
<dbReference type="Gene3D" id="6.10.140.1310">
    <property type="match status" value="1"/>
</dbReference>
<reference evidence="2 5" key="2">
    <citation type="submission" date="2023-11" db="EMBL/GenBank/DDBJ databases">
        <title>MicrobeMod: A computational toolkit for identifying prokaryotic methylation and restriction-modification with nanopore sequencing.</title>
        <authorList>
            <person name="Crits-Christoph A."/>
            <person name="Kang S.C."/>
            <person name="Lee H."/>
            <person name="Ostrov N."/>
        </authorList>
    </citation>
    <scope>NUCLEOTIDE SEQUENCE [LARGE SCALE GENOMIC DNA]</scope>
    <source>
        <strain evidence="2 5">ATCC 29145</strain>
    </source>
</reference>
<dbReference type="EMBL" id="CP032342">
    <property type="protein sequence ID" value="QCO12672.1"/>
    <property type="molecule type" value="Genomic_DNA"/>
</dbReference>
<dbReference type="Pfam" id="PF16778">
    <property type="entry name" value="Phage_tail_APC"/>
    <property type="match status" value="1"/>
</dbReference>
<dbReference type="RefSeq" id="WP_051140893.1">
    <property type="nucleotide sequence ID" value="NZ_CP032342.1"/>
</dbReference>
<name>A0A4D8R5V3_AZOBR</name>
<keyword evidence="3" id="KW-0614">Plasmid</keyword>
<evidence type="ECO:0000313" key="2">
    <source>
        <dbReference type="EMBL" id="MDX5949930.1"/>
    </source>
</evidence>
<dbReference type="InterPro" id="IPR031893">
    <property type="entry name" value="Phage_tail_APC"/>
</dbReference>
<dbReference type="Proteomes" id="UP000298774">
    <property type="component" value="Plasmid p3"/>
</dbReference>
<dbReference type="GeneID" id="56447666"/>
<evidence type="ECO:0000313" key="3">
    <source>
        <dbReference type="EMBL" id="QCO12672.1"/>
    </source>
</evidence>
<proteinExistence type="predicted"/>
<dbReference type="Proteomes" id="UP001277471">
    <property type="component" value="Unassembled WGS sequence"/>
</dbReference>
<keyword evidence="5" id="KW-1185">Reference proteome</keyword>
<feature type="domain" description="Phage tail assembly chaperone-like" evidence="1">
    <location>
        <begin position="12"/>
        <end position="67"/>
    </location>
</feature>
<evidence type="ECO:0000259" key="1">
    <source>
        <dbReference type="Pfam" id="PF16778"/>
    </source>
</evidence>
<evidence type="ECO:0000313" key="5">
    <source>
        <dbReference type="Proteomes" id="UP001277471"/>
    </source>
</evidence>
<dbReference type="AlphaFoldDB" id="A0A4D8R5V3"/>
<organism evidence="3 4">
    <name type="scientific">Azospirillum brasilense</name>
    <dbReference type="NCBI Taxonomy" id="192"/>
    <lineage>
        <taxon>Bacteria</taxon>
        <taxon>Pseudomonadati</taxon>
        <taxon>Pseudomonadota</taxon>
        <taxon>Alphaproteobacteria</taxon>
        <taxon>Rhodospirillales</taxon>
        <taxon>Azospirillaceae</taxon>
        <taxon>Azospirillum</taxon>
    </lineage>
</organism>